<sequence length="42" mass="4865">MPKMNIQETRTQASLHSQAQKPLEKRKSIKNNQLGVMNSKNR</sequence>
<dbReference type="Proteomes" id="UP000789525">
    <property type="component" value="Unassembled WGS sequence"/>
</dbReference>
<evidence type="ECO:0000313" key="1">
    <source>
        <dbReference type="EMBL" id="CAG8529744.1"/>
    </source>
</evidence>
<name>A0ACA9LHR4_9GLOM</name>
<gene>
    <name evidence="1" type="ORF">ACOLOM_LOCUS4022</name>
</gene>
<evidence type="ECO:0000313" key="2">
    <source>
        <dbReference type="Proteomes" id="UP000789525"/>
    </source>
</evidence>
<accession>A0ACA9LHR4</accession>
<proteinExistence type="predicted"/>
<comment type="caution">
    <text evidence="1">The sequence shown here is derived from an EMBL/GenBank/DDBJ whole genome shotgun (WGS) entry which is preliminary data.</text>
</comment>
<protein>
    <submittedName>
        <fullName evidence="1">13853_t:CDS:1</fullName>
    </submittedName>
</protein>
<dbReference type="EMBL" id="CAJVPT010006330">
    <property type="protein sequence ID" value="CAG8529744.1"/>
    <property type="molecule type" value="Genomic_DNA"/>
</dbReference>
<organism evidence="1 2">
    <name type="scientific">Acaulospora colombiana</name>
    <dbReference type="NCBI Taxonomy" id="27376"/>
    <lineage>
        <taxon>Eukaryota</taxon>
        <taxon>Fungi</taxon>
        <taxon>Fungi incertae sedis</taxon>
        <taxon>Mucoromycota</taxon>
        <taxon>Glomeromycotina</taxon>
        <taxon>Glomeromycetes</taxon>
        <taxon>Diversisporales</taxon>
        <taxon>Acaulosporaceae</taxon>
        <taxon>Acaulospora</taxon>
    </lineage>
</organism>
<keyword evidence="2" id="KW-1185">Reference proteome</keyword>
<reference evidence="1" key="1">
    <citation type="submission" date="2021-06" db="EMBL/GenBank/DDBJ databases">
        <authorList>
            <person name="Kallberg Y."/>
            <person name="Tangrot J."/>
            <person name="Rosling A."/>
        </authorList>
    </citation>
    <scope>NUCLEOTIDE SEQUENCE</scope>
    <source>
        <strain evidence="1">CL356</strain>
    </source>
</reference>